<evidence type="ECO:0000313" key="2">
    <source>
        <dbReference type="Proteomes" id="UP000029538"/>
    </source>
</evidence>
<dbReference type="GeneID" id="91082291"/>
<proteinExistence type="predicted"/>
<dbReference type="AlphaFoldDB" id="A0A096C6L8"/>
<reference evidence="1 2" key="1">
    <citation type="submission" date="2014-07" db="EMBL/GenBank/DDBJ databases">
        <authorList>
            <person name="McCorrison J."/>
            <person name="Sanka R."/>
            <person name="Torralba M."/>
            <person name="Gillis M."/>
            <person name="Haft D.H."/>
            <person name="Methe B."/>
            <person name="Sutton G."/>
            <person name="Nelson K.E."/>
        </authorList>
    </citation>
    <scope>NUCLEOTIDE SEQUENCE [LARGE SCALE GENOMIC DNA]</scope>
    <source>
        <strain evidence="1 2">DNF00882</strain>
    </source>
</reference>
<protein>
    <submittedName>
        <fullName evidence="1">Uncharacterized protein</fullName>
    </submittedName>
</protein>
<name>A0A096C6L8_9BACT</name>
<sequence>MGNKRNLKRSINNICSELFTETIAASLYGSNVNKDNVEAILAAIVLLRNNYIGRVSHVEPGMNAKDYFKDLREKFDADTNEIIDQICSLG</sequence>
<dbReference type="EMBL" id="JRNR01000002">
    <property type="protein sequence ID" value="KGF50612.1"/>
    <property type="molecule type" value="Genomic_DNA"/>
</dbReference>
<organism evidence="1 2">
    <name type="scientific">Prevotella disiens DNF00882</name>
    <dbReference type="NCBI Taxonomy" id="1401075"/>
    <lineage>
        <taxon>Bacteria</taxon>
        <taxon>Pseudomonadati</taxon>
        <taxon>Bacteroidota</taxon>
        <taxon>Bacteroidia</taxon>
        <taxon>Bacteroidales</taxon>
        <taxon>Prevotellaceae</taxon>
        <taxon>Prevotella</taxon>
    </lineage>
</organism>
<gene>
    <name evidence="1" type="ORF">HMPREF0654_00600</name>
</gene>
<dbReference type="Proteomes" id="UP000029538">
    <property type="component" value="Unassembled WGS sequence"/>
</dbReference>
<accession>A0A096C6L8</accession>
<comment type="caution">
    <text evidence="1">The sequence shown here is derived from an EMBL/GenBank/DDBJ whole genome shotgun (WGS) entry which is preliminary data.</text>
</comment>
<dbReference type="RefSeq" id="WP_004357489.1">
    <property type="nucleotide sequence ID" value="NZ_JRNR01000002.1"/>
</dbReference>
<evidence type="ECO:0000313" key="1">
    <source>
        <dbReference type="EMBL" id="KGF50612.1"/>
    </source>
</evidence>